<dbReference type="RefSeq" id="WP_117545485.1">
    <property type="nucleotide sequence ID" value="NZ_QVLV01000021.1"/>
</dbReference>
<dbReference type="GeneID" id="97989551"/>
<evidence type="ECO:0000313" key="5">
    <source>
        <dbReference type="Proteomes" id="UP000260812"/>
    </source>
</evidence>
<feature type="region of interest" description="Disordered" evidence="1">
    <location>
        <begin position="390"/>
        <end position="427"/>
    </location>
</feature>
<keyword evidence="2" id="KW-0812">Transmembrane</keyword>
<dbReference type="EMBL" id="QVLV01000021">
    <property type="protein sequence ID" value="RGE56737.1"/>
    <property type="molecule type" value="Genomic_DNA"/>
</dbReference>
<name>A0A3E3HY45_9FIRM</name>
<dbReference type="Pfam" id="PF05569">
    <property type="entry name" value="Peptidase_M56"/>
    <property type="match status" value="1"/>
</dbReference>
<feature type="transmembrane region" description="Helical" evidence="2">
    <location>
        <begin position="6"/>
        <end position="30"/>
    </location>
</feature>
<sequence>MASGLFSQLISMGMTASWVILVVLAVRLLFQRLRLPKKYSYYLWAVPALRLICPVSVSSAFSLFNVDFIGRKAAGIAAAVEWLTAGGSAAGVVKRAGADLASRAQGMVQGAGAAANALNVGGTVAAGTAGVDIAGAAGNAAGNIPAGAAEGMIQKVLDGITGGSVSAADLLRIASWGWLAGLATILLYSLFCWLRLRRTVHMAVRLQDNVYECGNISSPFVLGLFRPRIYLPFRLSEREREYIIRHEEFHIRRKDVYVKALAFFLAAVYWFHPFVWLAFFCMGRDMEMSCDEHVLVEMGSGIKKEYSLSLLSFASNRRLHPAGPLSFGEKDAKSRVKNILGFRKPGVWAAVGGTLMILVIAAVCLTNGTGGADGAGTDRAEINGTEINSAGINGTEETAGTPETAGTVNRTEDGQPESSMSQEGSREDTVLPDIHEVMGRVFENCWKSRRMLSFGDVVPEDGDYMVRLAATEDGLYEAYGCVSPEYGYRGIYMNFRLDGMDNINEVDAEWVNLYDGPKLSAGDYDGDGRDEAALAFLVGSGTGLYLEKLLVFETYDTAHMDPYELSGEKLEEEIGRLLDYRVDTAKKTVDITERETGRVIFGGLSYKLEDNEDAGFGGVSYGSHIRYALGDQIYLYAGVGIMNSAFPEPGYAGKDVAFRVIYEDPETAGKDCFRLADPAEGVYGVNTEANGEEAAGFDVREVLVPVEEVADIRVTNGNTGTVFMVGTQEEKEQILEAYAALDIRPEEELQQRIGYSYRIQLLDANGNVLQNVTPYKDAVTLDGEIYDGSMNQTTTALLLAVSAARE</sequence>
<dbReference type="CDD" id="cd07341">
    <property type="entry name" value="M56_BlaR1_MecR1_like"/>
    <property type="match status" value="1"/>
</dbReference>
<accession>A0A3E3HY45</accession>
<feature type="transmembrane region" description="Helical" evidence="2">
    <location>
        <begin position="256"/>
        <end position="279"/>
    </location>
</feature>
<dbReference type="PANTHER" id="PTHR34978:SF3">
    <property type="entry name" value="SLR0241 PROTEIN"/>
    <property type="match status" value="1"/>
</dbReference>
<dbReference type="InterPro" id="IPR008756">
    <property type="entry name" value="Peptidase_M56"/>
</dbReference>
<feature type="compositionally biased region" description="Low complexity" evidence="1">
    <location>
        <begin position="394"/>
        <end position="407"/>
    </location>
</feature>
<proteinExistence type="predicted"/>
<comment type="caution">
    <text evidence="4">The sequence shown here is derived from an EMBL/GenBank/DDBJ whole genome shotgun (WGS) entry which is preliminary data.</text>
</comment>
<feature type="transmembrane region" description="Helical" evidence="2">
    <location>
        <begin position="42"/>
        <end position="64"/>
    </location>
</feature>
<gene>
    <name evidence="4" type="ORF">DXC51_22510</name>
</gene>
<feature type="transmembrane region" description="Helical" evidence="2">
    <location>
        <begin position="176"/>
        <end position="196"/>
    </location>
</feature>
<dbReference type="PANTHER" id="PTHR34978">
    <property type="entry name" value="POSSIBLE SENSOR-TRANSDUCER PROTEIN BLAR"/>
    <property type="match status" value="1"/>
</dbReference>
<dbReference type="Proteomes" id="UP000260812">
    <property type="component" value="Unassembled WGS sequence"/>
</dbReference>
<organism evidence="4 5">
    <name type="scientific">Eisenbergiella massiliensis</name>
    <dbReference type="NCBI Taxonomy" id="1720294"/>
    <lineage>
        <taxon>Bacteria</taxon>
        <taxon>Bacillati</taxon>
        <taxon>Bacillota</taxon>
        <taxon>Clostridia</taxon>
        <taxon>Lachnospirales</taxon>
        <taxon>Lachnospiraceae</taxon>
        <taxon>Eisenbergiella</taxon>
    </lineage>
</organism>
<evidence type="ECO:0000256" key="1">
    <source>
        <dbReference type="SAM" id="MobiDB-lite"/>
    </source>
</evidence>
<protein>
    <recommendedName>
        <fullName evidence="3">Peptidase M56 domain-containing protein</fullName>
    </recommendedName>
</protein>
<keyword evidence="5" id="KW-1185">Reference proteome</keyword>
<evidence type="ECO:0000256" key="2">
    <source>
        <dbReference type="SAM" id="Phobius"/>
    </source>
</evidence>
<evidence type="ECO:0000259" key="3">
    <source>
        <dbReference type="Pfam" id="PF05569"/>
    </source>
</evidence>
<dbReference type="AlphaFoldDB" id="A0A3E3HY45"/>
<keyword evidence="2" id="KW-1133">Transmembrane helix</keyword>
<evidence type="ECO:0000313" key="4">
    <source>
        <dbReference type="EMBL" id="RGE56737.1"/>
    </source>
</evidence>
<reference evidence="4" key="1">
    <citation type="submission" date="2018-08" db="EMBL/GenBank/DDBJ databases">
        <title>A genome reference for cultivated species of the human gut microbiota.</title>
        <authorList>
            <person name="Zou Y."/>
            <person name="Xue W."/>
            <person name="Luo G."/>
        </authorList>
    </citation>
    <scope>NUCLEOTIDE SEQUENCE [LARGE SCALE GENOMIC DNA]</scope>
    <source>
        <strain evidence="4">TF05-5AC</strain>
    </source>
</reference>
<feature type="domain" description="Peptidase M56" evidence="3">
    <location>
        <begin position="205"/>
        <end position="339"/>
    </location>
</feature>
<keyword evidence="2" id="KW-0472">Membrane</keyword>
<dbReference type="InterPro" id="IPR052173">
    <property type="entry name" value="Beta-lactam_resp_regulator"/>
</dbReference>